<dbReference type="AlphaFoldDB" id="A0A521AK71"/>
<protein>
    <submittedName>
        <fullName evidence="1">Uncharacterized protein</fullName>
    </submittedName>
</protein>
<sequence>MLKTILNFNGVEVLTRNQQLIIFGGQTVAQCKNWAPAGANPAMYPNYPCAEIYEPVEPLEPFEP</sequence>
<evidence type="ECO:0000313" key="1">
    <source>
        <dbReference type="EMBL" id="SMO35161.1"/>
    </source>
</evidence>
<organism evidence="1 2">
    <name type="scientific">Flavobacterium resistens</name>
    <dbReference type="NCBI Taxonomy" id="443612"/>
    <lineage>
        <taxon>Bacteria</taxon>
        <taxon>Pseudomonadati</taxon>
        <taxon>Bacteroidota</taxon>
        <taxon>Flavobacteriia</taxon>
        <taxon>Flavobacteriales</taxon>
        <taxon>Flavobacteriaceae</taxon>
        <taxon>Flavobacterium</taxon>
    </lineage>
</organism>
<dbReference type="Proteomes" id="UP000317289">
    <property type="component" value="Unassembled WGS sequence"/>
</dbReference>
<evidence type="ECO:0000313" key="2">
    <source>
        <dbReference type="Proteomes" id="UP000317289"/>
    </source>
</evidence>
<gene>
    <name evidence="1" type="ORF">SAMN06265349_101181</name>
</gene>
<name>A0A521AK71_9FLAO</name>
<reference evidence="1 2" key="1">
    <citation type="submission" date="2017-05" db="EMBL/GenBank/DDBJ databases">
        <authorList>
            <person name="Varghese N."/>
            <person name="Submissions S."/>
        </authorList>
    </citation>
    <scope>NUCLEOTIDE SEQUENCE [LARGE SCALE GENOMIC DNA]</scope>
    <source>
        <strain evidence="1 2">DSM 19382</strain>
    </source>
</reference>
<accession>A0A521AK71</accession>
<dbReference type="EMBL" id="FXTA01000001">
    <property type="protein sequence ID" value="SMO35161.1"/>
    <property type="molecule type" value="Genomic_DNA"/>
</dbReference>
<proteinExistence type="predicted"/>